<gene>
    <name evidence="3" type="primary">Contig18679.g19840</name>
    <name evidence="3" type="ORF">STYLEM_5407</name>
</gene>
<reference evidence="3 4" key="1">
    <citation type="submission" date="2014-06" db="EMBL/GenBank/DDBJ databases">
        <authorList>
            <person name="Swart Estienne"/>
        </authorList>
    </citation>
    <scope>NUCLEOTIDE SEQUENCE [LARGE SCALE GENOMIC DNA]</scope>
    <source>
        <strain evidence="3 4">130c</strain>
    </source>
</reference>
<feature type="domain" description="Pyrroline-5-carboxylate reductase catalytic N-terminal" evidence="2">
    <location>
        <begin position="116"/>
        <end position="208"/>
    </location>
</feature>
<proteinExistence type="inferred from homology"/>
<dbReference type="SUPFAM" id="SSF51735">
    <property type="entry name" value="NAD(P)-binding Rossmann-fold domains"/>
    <property type="match status" value="1"/>
</dbReference>
<dbReference type="GO" id="GO:0055129">
    <property type="term" value="P:L-proline biosynthetic process"/>
    <property type="evidence" value="ECO:0007669"/>
    <property type="project" value="TreeGrafter"/>
</dbReference>
<dbReference type="OrthoDB" id="195672at2759"/>
<keyword evidence="4" id="KW-1185">Reference proteome</keyword>
<accession>A0A078A3L6</accession>
<dbReference type="AlphaFoldDB" id="A0A078A3L6"/>
<dbReference type="PANTHER" id="PTHR11645">
    <property type="entry name" value="PYRROLINE-5-CARBOXYLATE REDUCTASE"/>
    <property type="match status" value="1"/>
</dbReference>
<evidence type="ECO:0000259" key="2">
    <source>
        <dbReference type="Pfam" id="PF03807"/>
    </source>
</evidence>
<organism evidence="3 4">
    <name type="scientific">Stylonychia lemnae</name>
    <name type="common">Ciliate</name>
    <dbReference type="NCBI Taxonomy" id="5949"/>
    <lineage>
        <taxon>Eukaryota</taxon>
        <taxon>Sar</taxon>
        <taxon>Alveolata</taxon>
        <taxon>Ciliophora</taxon>
        <taxon>Intramacronucleata</taxon>
        <taxon>Spirotrichea</taxon>
        <taxon>Stichotrichia</taxon>
        <taxon>Sporadotrichida</taxon>
        <taxon>Oxytrichidae</taxon>
        <taxon>Stylonychinae</taxon>
        <taxon>Stylonychia</taxon>
    </lineage>
</organism>
<comment type="similarity">
    <text evidence="1">Belongs to the pyrroline-5-carboxylate reductase family.</text>
</comment>
<evidence type="ECO:0000256" key="1">
    <source>
        <dbReference type="ARBA" id="ARBA00005525"/>
    </source>
</evidence>
<evidence type="ECO:0000313" key="4">
    <source>
        <dbReference type="Proteomes" id="UP000039865"/>
    </source>
</evidence>
<dbReference type="Pfam" id="PF03807">
    <property type="entry name" value="F420_oxidored"/>
    <property type="match status" value="1"/>
</dbReference>
<name>A0A078A3L6_STYLE</name>
<protein>
    <submittedName>
        <fullName evidence="3">Pyrroline-5-carboxylate reductase</fullName>
    </submittedName>
</protein>
<dbReference type="Proteomes" id="UP000039865">
    <property type="component" value="Unassembled WGS sequence"/>
</dbReference>
<dbReference type="Gene3D" id="3.40.50.720">
    <property type="entry name" value="NAD(P)-binding Rossmann-like Domain"/>
    <property type="match status" value="1"/>
</dbReference>
<dbReference type="EMBL" id="CCKQ01005243">
    <property type="protein sequence ID" value="CDW76407.1"/>
    <property type="molecule type" value="Genomic_DNA"/>
</dbReference>
<dbReference type="InParanoid" id="A0A078A3L6"/>
<dbReference type="GO" id="GO:0004735">
    <property type="term" value="F:pyrroline-5-carboxylate reductase activity"/>
    <property type="evidence" value="ECO:0007669"/>
    <property type="project" value="TreeGrafter"/>
</dbReference>
<dbReference type="InterPro" id="IPR028939">
    <property type="entry name" value="P5C_Rdtase_cat_N"/>
</dbReference>
<sequence>MKSQDKSQISAAERDLDRNNLHSQLKSPHFFSMSGIPKFGKNWLDNFIPDDEMQNVFLTSEVLLRYQQGLNATAQINLVGQQVSKSMENSQVLPSDRTYMQQQMMSSVATEIQPIKIGIIGCGQLGTMILTKFLETQSILIFLINLQIIGQFDGVRLYVSTRQPHLLRAFQQEFGVWVDFNNERVVAECDIIFLCILPFQAQQVLKDVRPIVVQRHLDAQKYRNMTKPLFVSCLAATGIPKLKIMVTEDTVFLKTQINVAMVKEDLFRSRGDVGKNHHNTQLRTESQFAHTQMIEDSKDEVPTYKKSNQYNYQLIKYLDEVFNDMSPQIMRDLDSQRKQRDSYPDQSFKKILSQKAFQFGAESGVTAEFIVKQASFQLAQKLDDLFMMFDTFQEALYSNDPNVNPNNQGEQAVYEESILLTILGQEYHRFISKETGEWENEKIVLTNFYQNYEDRIRYLFLAESQAYVPKN</sequence>
<dbReference type="InterPro" id="IPR036291">
    <property type="entry name" value="NAD(P)-bd_dom_sf"/>
</dbReference>
<evidence type="ECO:0000313" key="3">
    <source>
        <dbReference type="EMBL" id="CDW76407.1"/>
    </source>
</evidence>
<dbReference type="PANTHER" id="PTHR11645:SF58">
    <property type="entry name" value="NADP-DEPENDENT OXIDOREDUCTASE DOMAIN-CONTAINING PROTEIN 1"/>
    <property type="match status" value="1"/>
</dbReference>